<evidence type="ECO:0000256" key="2">
    <source>
        <dbReference type="ARBA" id="ARBA00022649"/>
    </source>
</evidence>
<dbReference type="Proteomes" id="UP000176800">
    <property type="component" value="Unassembled WGS sequence"/>
</dbReference>
<comment type="similarity">
    <text evidence="1">Belongs to the HicA mRNA interferase family.</text>
</comment>
<dbReference type="SUPFAM" id="SSF54786">
    <property type="entry name" value="YcfA/nrd intein domain"/>
    <property type="match status" value="1"/>
</dbReference>
<keyword evidence="7" id="KW-0346">Stress response</keyword>
<reference evidence="8 9" key="1">
    <citation type="journal article" date="2016" name="Nat. Commun.">
        <title>Thousands of microbial genomes shed light on interconnected biogeochemical processes in an aquifer system.</title>
        <authorList>
            <person name="Anantharaman K."/>
            <person name="Brown C.T."/>
            <person name="Hug L.A."/>
            <person name="Sharon I."/>
            <person name="Castelle C.J."/>
            <person name="Probst A.J."/>
            <person name="Thomas B.C."/>
            <person name="Singh A."/>
            <person name="Wilkins M.J."/>
            <person name="Karaoz U."/>
            <person name="Brodie E.L."/>
            <person name="Williams K.H."/>
            <person name="Hubbard S.S."/>
            <person name="Banfield J.F."/>
        </authorList>
    </citation>
    <scope>NUCLEOTIDE SEQUENCE [LARGE SCALE GENOMIC DNA]</scope>
</reference>
<evidence type="ECO:0008006" key="10">
    <source>
        <dbReference type="Google" id="ProtNLM"/>
    </source>
</evidence>
<keyword evidence="4" id="KW-0255">Endonuclease</keyword>
<dbReference type="GO" id="GO:0003729">
    <property type="term" value="F:mRNA binding"/>
    <property type="evidence" value="ECO:0007669"/>
    <property type="project" value="InterPro"/>
</dbReference>
<evidence type="ECO:0000313" key="8">
    <source>
        <dbReference type="EMBL" id="OHB03348.1"/>
    </source>
</evidence>
<dbReference type="InterPro" id="IPR038570">
    <property type="entry name" value="HicA_sf"/>
</dbReference>
<name>A0A1G2U1F2_9BACT</name>
<dbReference type="Pfam" id="PF07927">
    <property type="entry name" value="HicA_toxin"/>
    <property type="match status" value="1"/>
</dbReference>
<evidence type="ECO:0000256" key="3">
    <source>
        <dbReference type="ARBA" id="ARBA00022722"/>
    </source>
</evidence>
<keyword evidence="2" id="KW-1277">Toxin-antitoxin system</keyword>
<proteinExistence type="inferred from homology"/>
<dbReference type="GO" id="GO:0004519">
    <property type="term" value="F:endonuclease activity"/>
    <property type="evidence" value="ECO:0007669"/>
    <property type="project" value="UniProtKB-KW"/>
</dbReference>
<keyword evidence="3" id="KW-0540">Nuclease</keyword>
<dbReference type="Gene3D" id="3.30.920.30">
    <property type="entry name" value="Hypothetical protein"/>
    <property type="match status" value="1"/>
</dbReference>
<dbReference type="InterPro" id="IPR012933">
    <property type="entry name" value="HicA_mRNA_interferase"/>
</dbReference>
<comment type="caution">
    <text evidence="8">The sequence shown here is derived from an EMBL/GenBank/DDBJ whole genome shotgun (WGS) entry which is preliminary data.</text>
</comment>
<protein>
    <recommendedName>
        <fullName evidence="10">Addiction module toxin, HicA family</fullName>
    </recommendedName>
</protein>
<evidence type="ECO:0000256" key="6">
    <source>
        <dbReference type="ARBA" id="ARBA00022884"/>
    </source>
</evidence>
<organism evidence="8 9">
    <name type="scientific">Candidatus Zambryskibacteria bacterium RIFCSPLOWO2_01_FULL_45_21</name>
    <dbReference type="NCBI Taxonomy" id="1802761"/>
    <lineage>
        <taxon>Bacteria</taxon>
        <taxon>Candidatus Zambryskiibacteriota</taxon>
    </lineage>
</organism>
<gene>
    <name evidence="8" type="ORF">A3B14_00350</name>
</gene>
<keyword evidence="6" id="KW-0694">RNA-binding</keyword>
<sequence length="76" mass="9135">MPRIKSVHWKEFEKFLINAGCEFKREKGDHRIYWKRGIKRPIVIPRDTSLPAFVILNNLRVLGISREEYLKKINKI</sequence>
<dbReference type="EMBL" id="MHWE01000019">
    <property type="protein sequence ID" value="OHB03348.1"/>
    <property type="molecule type" value="Genomic_DNA"/>
</dbReference>
<dbReference type="AlphaFoldDB" id="A0A1G2U1F2"/>
<evidence type="ECO:0000256" key="1">
    <source>
        <dbReference type="ARBA" id="ARBA00006620"/>
    </source>
</evidence>
<accession>A0A1G2U1F2</accession>
<keyword evidence="5" id="KW-0378">Hydrolase</keyword>
<evidence type="ECO:0000256" key="7">
    <source>
        <dbReference type="ARBA" id="ARBA00023016"/>
    </source>
</evidence>
<evidence type="ECO:0000256" key="5">
    <source>
        <dbReference type="ARBA" id="ARBA00022801"/>
    </source>
</evidence>
<dbReference type="GO" id="GO:0016787">
    <property type="term" value="F:hydrolase activity"/>
    <property type="evidence" value="ECO:0007669"/>
    <property type="project" value="UniProtKB-KW"/>
</dbReference>
<evidence type="ECO:0000256" key="4">
    <source>
        <dbReference type="ARBA" id="ARBA00022759"/>
    </source>
</evidence>
<evidence type="ECO:0000313" key="9">
    <source>
        <dbReference type="Proteomes" id="UP000176800"/>
    </source>
</evidence>